<dbReference type="InterPro" id="IPR036188">
    <property type="entry name" value="FAD/NAD-bd_sf"/>
</dbReference>
<dbReference type="SUPFAM" id="SSF51971">
    <property type="entry name" value="Nucleotide-binding domain"/>
    <property type="match status" value="1"/>
</dbReference>
<protein>
    <submittedName>
        <fullName evidence="2">Glycine oxidase</fullName>
        <ecNumber evidence="2">1.4.3.19</ecNumber>
    </submittedName>
</protein>
<keyword evidence="2" id="KW-0560">Oxidoreductase</keyword>
<dbReference type="EMBL" id="UARG01000017">
    <property type="protein sequence ID" value="SQA78155.1"/>
    <property type="molecule type" value="Genomic_DNA"/>
</dbReference>
<dbReference type="SUPFAM" id="SSF54373">
    <property type="entry name" value="FAD-linked reductases, C-terminal domain"/>
    <property type="match status" value="1"/>
</dbReference>
<dbReference type="GO" id="GO:0043799">
    <property type="term" value="F:glycine oxidase activity"/>
    <property type="evidence" value="ECO:0007669"/>
    <property type="project" value="UniProtKB-EC"/>
</dbReference>
<proteinExistence type="predicted"/>
<dbReference type="RefSeq" id="WP_128091410.1">
    <property type="nucleotide sequence ID" value="NZ_UARG01000017.1"/>
</dbReference>
<dbReference type="Gene3D" id="3.50.50.60">
    <property type="entry name" value="FAD/NAD(P)-binding domain"/>
    <property type="match status" value="1"/>
</dbReference>
<dbReference type="GO" id="GO:0005737">
    <property type="term" value="C:cytoplasm"/>
    <property type="evidence" value="ECO:0007669"/>
    <property type="project" value="TreeGrafter"/>
</dbReference>
<dbReference type="PANTHER" id="PTHR13847">
    <property type="entry name" value="SARCOSINE DEHYDROGENASE-RELATED"/>
    <property type="match status" value="1"/>
</dbReference>
<feature type="domain" description="FAD dependent oxidoreductase" evidence="1">
    <location>
        <begin position="3"/>
        <end position="327"/>
    </location>
</feature>
<accession>A0A2X2RUZ5</accession>
<dbReference type="AlphaFoldDB" id="A0A2X2RUZ5"/>
<organism evidence="2 3">
    <name type="scientific">Capnocytophaga ochracea</name>
    <dbReference type="NCBI Taxonomy" id="1018"/>
    <lineage>
        <taxon>Bacteria</taxon>
        <taxon>Pseudomonadati</taxon>
        <taxon>Bacteroidota</taxon>
        <taxon>Flavobacteriia</taxon>
        <taxon>Flavobacteriales</taxon>
        <taxon>Flavobacteriaceae</taxon>
        <taxon>Capnocytophaga</taxon>
    </lineage>
</organism>
<dbReference type="Gene3D" id="3.30.9.10">
    <property type="entry name" value="D-Amino Acid Oxidase, subunit A, domain 2"/>
    <property type="match status" value="1"/>
</dbReference>
<name>A0A2X2RUZ5_CAPOC</name>
<dbReference type="InterPro" id="IPR006076">
    <property type="entry name" value="FAD-dep_OxRdtase"/>
</dbReference>
<evidence type="ECO:0000313" key="3">
    <source>
        <dbReference type="Proteomes" id="UP000249891"/>
    </source>
</evidence>
<sequence>MYDFIIIGGGLAGVTFANFLEKHGKSFCLIADRSQVASLIAGGVYNPVVLKRFTPIWRAEEVMNMIEPFYTEIEAKTGVSFHISMPVLRKFASVEEQNNWFTAADQPLLSGYLSTTLVPETNPAVPARFLFGEVMRTGRVEVKKYLSECLRHWQEEGVYHAKTFDYEALEICDTHVVYRGVEARNIVFCEGCGISKNPYFSSLPMRPCKGETLTFYAPDLQLHTILKSDGSIIPLGGDTYIMGATYDPEDLTDTITEGARKELLEKLRKMVRCSFEIISHQAALRPTVADRRPLIGSHPLYPHLWVLNGLGTRGVLNAPFCAKILYEAVYEEKEIPKEMNIARFAKRLRK</sequence>
<reference evidence="2 3" key="1">
    <citation type="submission" date="2018-06" db="EMBL/GenBank/DDBJ databases">
        <authorList>
            <consortium name="Pathogen Informatics"/>
            <person name="Doyle S."/>
        </authorList>
    </citation>
    <scope>NUCLEOTIDE SEQUENCE [LARGE SCALE GENOMIC DNA]</scope>
    <source>
        <strain evidence="2 3">NCTC11546</strain>
    </source>
</reference>
<evidence type="ECO:0000259" key="1">
    <source>
        <dbReference type="Pfam" id="PF01266"/>
    </source>
</evidence>
<evidence type="ECO:0000313" key="2">
    <source>
        <dbReference type="EMBL" id="SQA78155.1"/>
    </source>
</evidence>
<gene>
    <name evidence="2" type="primary">thiO</name>
    <name evidence="2" type="ORF">NCTC11546_01383</name>
</gene>
<dbReference type="Pfam" id="PF01266">
    <property type="entry name" value="DAO"/>
    <property type="match status" value="1"/>
</dbReference>
<dbReference type="EC" id="1.4.3.19" evidence="2"/>
<dbReference type="Proteomes" id="UP000249891">
    <property type="component" value="Unassembled WGS sequence"/>
</dbReference>